<keyword evidence="3" id="KW-0732">Signal</keyword>
<evidence type="ECO:0000313" key="4">
    <source>
        <dbReference type="EMBL" id="CAK9019422.1"/>
    </source>
</evidence>
<feature type="region of interest" description="Disordered" evidence="2">
    <location>
        <begin position="565"/>
        <end position="622"/>
    </location>
</feature>
<dbReference type="Proteomes" id="UP001642464">
    <property type="component" value="Unassembled WGS sequence"/>
</dbReference>
<keyword evidence="1" id="KW-0175">Coiled coil</keyword>
<comment type="caution">
    <text evidence="4">The sequence shown here is derived from an EMBL/GenBank/DDBJ whole genome shotgun (WGS) entry which is preliminary data.</text>
</comment>
<name>A0ABP0JY45_9DINO</name>
<feature type="chain" id="PRO_5045863376" evidence="3">
    <location>
        <begin position="23"/>
        <end position="670"/>
    </location>
</feature>
<feature type="compositionally biased region" description="Polar residues" evidence="2">
    <location>
        <begin position="604"/>
        <end position="619"/>
    </location>
</feature>
<dbReference type="EMBL" id="CAXAMM010009113">
    <property type="protein sequence ID" value="CAK9019422.1"/>
    <property type="molecule type" value="Genomic_DNA"/>
</dbReference>
<organism evidence="4 5">
    <name type="scientific">Durusdinium trenchii</name>
    <dbReference type="NCBI Taxonomy" id="1381693"/>
    <lineage>
        <taxon>Eukaryota</taxon>
        <taxon>Sar</taxon>
        <taxon>Alveolata</taxon>
        <taxon>Dinophyceae</taxon>
        <taxon>Suessiales</taxon>
        <taxon>Symbiodiniaceae</taxon>
        <taxon>Durusdinium</taxon>
    </lineage>
</organism>
<proteinExistence type="predicted"/>
<reference evidence="4 5" key="1">
    <citation type="submission" date="2024-02" db="EMBL/GenBank/DDBJ databases">
        <authorList>
            <person name="Chen Y."/>
            <person name="Shah S."/>
            <person name="Dougan E. K."/>
            <person name="Thang M."/>
            <person name="Chan C."/>
        </authorList>
    </citation>
    <scope>NUCLEOTIDE SEQUENCE [LARGE SCALE GENOMIC DNA]</scope>
</reference>
<keyword evidence="5" id="KW-1185">Reference proteome</keyword>
<evidence type="ECO:0000256" key="2">
    <source>
        <dbReference type="SAM" id="MobiDB-lite"/>
    </source>
</evidence>
<evidence type="ECO:0000313" key="5">
    <source>
        <dbReference type="Proteomes" id="UP001642464"/>
    </source>
</evidence>
<feature type="signal peptide" evidence="3">
    <location>
        <begin position="1"/>
        <end position="22"/>
    </location>
</feature>
<accession>A0ABP0JY45</accession>
<evidence type="ECO:0000256" key="1">
    <source>
        <dbReference type="SAM" id="Coils"/>
    </source>
</evidence>
<feature type="region of interest" description="Disordered" evidence="2">
    <location>
        <begin position="250"/>
        <end position="283"/>
    </location>
</feature>
<protein>
    <submittedName>
        <fullName evidence="4">Uncharacterized protein</fullName>
    </submittedName>
</protein>
<feature type="compositionally biased region" description="Basic and acidic residues" evidence="2">
    <location>
        <begin position="573"/>
        <end position="597"/>
    </location>
</feature>
<sequence length="670" mass="74634">MQFRWLLLVAPVLGSYVTPVQKVIDMMEKMKEKGTKQMEDEQLQFAEFRQFCELTLDEKERSISDATDKIETLQAQIAAAGADAERLEAEAAQHQADAETATKEQANTTEVREKERSDFQTTLQDYTESIDAIGRAMKSLKEDKDKKVSLLELTTAKSLKRMPSDAVDQIDAYLRTAQTTGSDEKEESLIMQGAEQAPKPKTYEFQSDGVISMLESLQDKFVDERTALESEEQAKKHAYALLVQRLETQATQSKKEQQEKTQFKTKKLQSKASDSADLEETRAAKASDVKYATDLKATCEKKEAAYQQRQETRKEELEAIAKAQEIISSGTVAGNADKHLPGLLQRSKLTALAFLRAEHAAHRGQDQVARFLQRKADQLKSRMLSALAVRVSADPLSKVKTMIEQLMEKLTQQAKEENTKSAWCETELASNKQTRETKTDAVDSLQAEIDQLKASIAKLGDETTTLSKELTELDEAMTKATALRQKETEKNSLTIADAKEAQEAVAQALQVLKDFYAKASGATALLQRSSAPDVFGDEPYTGMGSEGGGVVGMMEVVESDFARLEAETTSAEEASKKEYDEFMEDSKIDKASKETALKQKRGKTSTQNQELSTASGDLENTQKELSAAKEYFEKLKPDCIDIGPSYAERKAQREQEMQDLREALEMLGNL</sequence>
<feature type="coiled-coil region" evidence="1">
    <location>
        <begin position="56"/>
        <end position="143"/>
    </location>
</feature>
<feature type="coiled-coil region" evidence="1">
    <location>
        <begin position="396"/>
        <end position="486"/>
    </location>
</feature>
<evidence type="ECO:0000256" key="3">
    <source>
        <dbReference type="SAM" id="SignalP"/>
    </source>
</evidence>
<gene>
    <name evidence="4" type="ORF">SCF082_LOCUS14501</name>
</gene>
<feature type="compositionally biased region" description="Basic and acidic residues" evidence="2">
    <location>
        <begin position="253"/>
        <end position="262"/>
    </location>
</feature>